<name>A0A8J1U852_OWEFU</name>
<reference evidence="14" key="1">
    <citation type="submission" date="2022-03" db="EMBL/GenBank/DDBJ databases">
        <authorList>
            <person name="Martin C."/>
        </authorList>
    </citation>
    <scope>NUCLEOTIDE SEQUENCE</scope>
</reference>
<evidence type="ECO:0000256" key="3">
    <source>
        <dbReference type="ARBA" id="ARBA00022692"/>
    </source>
</evidence>
<evidence type="ECO:0000256" key="13">
    <source>
        <dbReference type="SAM" id="Phobius"/>
    </source>
</evidence>
<dbReference type="Pfam" id="PF00106">
    <property type="entry name" value="adh_short"/>
    <property type="match status" value="1"/>
</dbReference>
<organism evidence="14 15">
    <name type="scientific">Owenia fusiformis</name>
    <name type="common">Polychaete worm</name>
    <dbReference type="NCBI Taxonomy" id="6347"/>
    <lineage>
        <taxon>Eukaryota</taxon>
        <taxon>Metazoa</taxon>
        <taxon>Spiralia</taxon>
        <taxon>Lophotrochozoa</taxon>
        <taxon>Annelida</taxon>
        <taxon>Polychaeta</taxon>
        <taxon>Sedentaria</taxon>
        <taxon>Canalipalpata</taxon>
        <taxon>Sabellida</taxon>
        <taxon>Oweniida</taxon>
        <taxon>Oweniidae</taxon>
        <taxon>Owenia</taxon>
    </lineage>
</organism>
<keyword evidence="8 13" id="KW-0472">Membrane</keyword>
<evidence type="ECO:0000256" key="6">
    <source>
        <dbReference type="ARBA" id="ARBA00023002"/>
    </source>
</evidence>
<comment type="subcellular location">
    <subcellularLocation>
        <location evidence="1">Membrane</location>
        <topology evidence="1">Multi-pass membrane protein</topology>
    </subcellularLocation>
</comment>
<accession>A0A8J1U852</accession>
<dbReference type="GO" id="GO:0052650">
    <property type="term" value="F:all-trans-retinol dehydrogenase (NADP+) activity"/>
    <property type="evidence" value="ECO:0007669"/>
    <property type="project" value="UniProtKB-ARBA"/>
</dbReference>
<dbReference type="AlphaFoldDB" id="A0A8J1U852"/>
<dbReference type="PRINTS" id="PR00080">
    <property type="entry name" value="SDRFAMILY"/>
</dbReference>
<evidence type="ECO:0000256" key="8">
    <source>
        <dbReference type="ARBA" id="ARBA00023136"/>
    </source>
</evidence>
<keyword evidence="3 13" id="KW-0812">Transmembrane</keyword>
<sequence>MNVIFEFILVLLNIGFSCLENFISLFIPPKRKDITNEIALVTGGGHGIGREMALELATNGAKVILWDINTEGVKETAAEINQNGGFARAYKCDVSNVDEVNQTAAKVKQEVGDVTMLLNNAGILYGLNLMRLTDEQIKRIWNVNCLAHFWTVRAFLPKMIENNHGHILTLASASAISGTAFLVDYSATKWAVDGFTDALDEEIDKLGCDGVHTTTVYPLFVNTGMTWYPRDRFGRVFEPREVAEAAIDGMLRNRHYVHVPRINSFTRAMGGFLPKKAYRALKKYCDLGIDLQVKNKDD</sequence>
<evidence type="ECO:0000313" key="15">
    <source>
        <dbReference type="Proteomes" id="UP000749559"/>
    </source>
</evidence>
<gene>
    <name evidence="14" type="ORF">OFUS_LOCUS1209</name>
</gene>
<evidence type="ECO:0000313" key="14">
    <source>
        <dbReference type="EMBL" id="CAH1773636.1"/>
    </source>
</evidence>
<dbReference type="SUPFAM" id="SSF51735">
    <property type="entry name" value="NAD(P)-binding Rossmann-fold domains"/>
    <property type="match status" value="1"/>
</dbReference>
<keyword evidence="7" id="KW-0443">Lipid metabolism</keyword>
<dbReference type="CDD" id="cd05339">
    <property type="entry name" value="17beta-HSDXI-like_SDR_c"/>
    <property type="match status" value="1"/>
</dbReference>
<comment type="caution">
    <text evidence="14">The sequence shown here is derived from an EMBL/GenBank/DDBJ whole genome shotgun (WGS) entry which is preliminary data.</text>
</comment>
<dbReference type="EMBL" id="CAIIXF020000001">
    <property type="protein sequence ID" value="CAH1773636.1"/>
    <property type="molecule type" value="Genomic_DNA"/>
</dbReference>
<keyword evidence="4" id="KW-0521">NADP</keyword>
<comment type="function">
    <text evidence="9">Catalyzes the reduction of all-trans-retinal to all-trans-retinol in the presence of NADPH.</text>
</comment>
<proteinExistence type="inferred from homology"/>
<evidence type="ECO:0000256" key="12">
    <source>
        <dbReference type="RuleBase" id="RU000363"/>
    </source>
</evidence>
<evidence type="ECO:0000256" key="11">
    <source>
        <dbReference type="ARBA" id="ARBA00082544"/>
    </source>
</evidence>
<keyword evidence="5 13" id="KW-1133">Transmembrane helix</keyword>
<protein>
    <recommendedName>
        <fullName evidence="10">Short-chain dehydrogenase/reductase 3</fullName>
    </recommendedName>
    <alternativeName>
        <fullName evidence="11">Retinal short-chain dehydrogenase/reductase 1</fullName>
    </alternativeName>
</protein>
<dbReference type="GO" id="GO:0016020">
    <property type="term" value="C:membrane"/>
    <property type="evidence" value="ECO:0007669"/>
    <property type="project" value="UniProtKB-SubCell"/>
</dbReference>
<dbReference type="OrthoDB" id="10253736at2759"/>
<dbReference type="PRINTS" id="PR00081">
    <property type="entry name" value="GDHRDH"/>
</dbReference>
<dbReference type="InterPro" id="IPR002347">
    <property type="entry name" value="SDR_fam"/>
</dbReference>
<evidence type="ECO:0000256" key="2">
    <source>
        <dbReference type="ARBA" id="ARBA00006484"/>
    </source>
</evidence>
<dbReference type="Gene3D" id="3.40.50.720">
    <property type="entry name" value="NAD(P)-binding Rossmann-like Domain"/>
    <property type="match status" value="1"/>
</dbReference>
<dbReference type="Proteomes" id="UP000749559">
    <property type="component" value="Unassembled WGS sequence"/>
</dbReference>
<dbReference type="FunFam" id="3.40.50.720:FF:000131">
    <property type="entry name" value="Short-chain dehydrogenase/reductase 3"/>
    <property type="match status" value="1"/>
</dbReference>
<dbReference type="InterPro" id="IPR036291">
    <property type="entry name" value="NAD(P)-bd_dom_sf"/>
</dbReference>
<dbReference type="GO" id="GO:0005811">
    <property type="term" value="C:lipid droplet"/>
    <property type="evidence" value="ECO:0007669"/>
    <property type="project" value="TreeGrafter"/>
</dbReference>
<keyword evidence="15" id="KW-1185">Reference proteome</keyword>
<feature type="transmembrane region" description="Helical" evidence="13">
    <location>
        <begin position="7"/>
        <end position="27"/>
    </location>
</feature>
<dbReference type="PANTHER" id="PTHR24322">
    <property type="entry name" value="PKSB"/>
    <property type="match status" value="1"/>
</dbReference>
<evidence type="ECO:0000256" key="7">
    <source>
        <dbReference type="ARBA" id="ARBA00023098"/>
    </source>
</evidence>
<evidence type="ECO:0000256" key="9">
    <source>
        <dbReference type="ARBA" id="ARBA00059620"/>
    </source>
</evidence>
<evidence type="ECO:0000256" key="10">
    <source>
        <dbReference type="ARBA" id="ARBA00068717"/>
    </source>
</evidence>
<dbReference type="PANTHER" id="PTHR24322:SF752">
    <property type="entry name" value="ESTRADIOL 17-BETA-DEHYDROGENASE 11-LIKE"/>
    <property type="match status" value="1"/>
</dbReference>
<evidence type="ECO:0000256" key="4">
    <source>
        <dbReference type="ARBA" id="ARBA00022857"/>
    </source>
</evidence>
<evidence type="ECO:0000256" key="1">
    <source>
        <dbReference type="ARBA" id="ARBA00004141"/>
    </source>
</evidence>
<keyword evidence="6" id="KW-0560">Oxidoreductase</keyword>
<dbReference type="EMBL" id="CAIIXF020000001">
    <property type="protein sequence ID" value="CAH1773637.1"/>
    <property type="molecule type" value="Genomic_DNA"/>
</dbReference>
<comment type="similarity">
    <text evidence="2 12">Belongs to the short-chain dehydrogenases/reductases (SDR) family.</text>
</comment>
<evidence type="ECO:0000256" key="5">
    <source>
        <dbReference type="ARBA" id="ARBA00022989"/>
    </source>
</evidence>